<dbReference type="InterPro" id="IPR005954">
    <property type="entry name" value="HisB_N"/>
</dbReference>
<organism evidence="11 12">
    <name type="scientific">Aeromonas hydrophila</name>
    <dbReference type="NCBI Taxonomy" id="644"/>
    <lineage>
        <taxon>Bacteria</taxon>
        <taxon>Pseudomonadati</taxon>
        <taxon>Pseudomonadota</taxon>
        <taxon>Gammaproteobacteria</taxon>
        <taxon>Aeromonadales</taxon>
        <taxon>Aeromonadaceae</taxon>
        <taxon>Aeromonas</taxon>
    </lineage>
</organism>
<comment type="pathway">
    <text evidence="1 10">Amino-acid biosynthesis; L-histidine biosynthesis; L-histidine from 5-phospho-alpha-D-ribose 1-diphosphate: step 6/9.</text>
</comment>
<feature type="binding site" evidence="10">
    <location>
        <position position="11"/>
    </location>
    <ligand>
        <name>Mg(2+)</name>
        <dbReference type="ChEBI" id="CHEBI:18420"/>
    </ligand>
</feature>
<evidence type="ECO:0000256" key="1">
    <source>
        <dbReference type="ARBA" id="ARBA00005047"/>
    </source>
</evidence>
<dbReference type="Gene3D" id="3.40.50.1000">
    <property type="entry name" value="HAD superfamily/HAD-like"/>
    <property type="match status" value="1"/>
</dbReference>
<evidence type="ECO:0000256" key="4">
    <source>
        <dbReference type="ARBA" id="ARBA00022723"/>
    </source>
</evidence>
<dbReference type="InterPro" id="IPR036412">
    <property type="entry name" value="HAD-like_sf"/>
</dbReference>
<evidence type="ECO:0000256" key="10">
    <source>
        <dbReference type="HAMAP-Rule" id="MF_01022"/>
    </source>
</evidence>
<accession>A0AAD3YIP7</accession>
<dbReference type="InterPro" id="IPR020565">
    <property type="entry name" value="ImidazoleglycerP_deHydtase_CS"/>
</dbReference>
<evidence type="ECO:0000256" key="3">
    <source>
        <dbReference type="ARBA" id="ARBA00022605"/>
    </source>
</evidence>
<dbReference type="InterPro" id="IPR000807">
    <property type="entry name" value="ImidazoleglycerolP_deHydtase"/>
</dbReference>
<keyword evidence="4 10" id="KW-0479">Metal-binding</keyword>
<dbReference type="EC" id="4.2.1.19" evidence="10"/>
<dbReference type="InterPro" id="IPR006549">
    <property type="entry name" value="HAD-SF_hydro_IIIA"/>
</dbReference>
<keyword evidence="3 10" id="KW-0028">Amino-acid biosynthesis</keyword>
<dbReference type="GO" id="GO:0004424">
    <property type="term" value="F:imidazoleglycerol-phosphate dehydratase activity"/>
    <property type="evidence" value="ECO:0007669"/>
    <property type="project" value="UniProtKB-UniRule"/>
</dbReference>
<dbReference type="PROSITE" id="PS00954">
    <property type="entry name" value="IGP_DEHYDRATASE_1"/>
    <property type="match status" value="1"/>
</dbReference>
<keyword evidence="8 10" id="KW-0456">Lyase</keyword>
<comment type="similarity">
    <text evidence="10">In the C-terminal section; belongs to the imidazoleglycerol-phosphate dehydratase family.</text>
</comment>
<comment type="catalytic activity">
    <reaction evidence="10">
        <text>D-erythro-1-(imidazol-4-yl)glycerol 3-phosphate = 3-(imidazol-4-yl)-2-oxopropyl phosphate + H2O</text>
        <dbReference type="Rhea" id="RHEA:11040"/>
        <dbReference type="ChEBI" id="CHEBI:15377"/>
        <dbReference type="ChEBI" id="CHEBI:57766"/>
        <dbReference type="ChEBI" id="CHEBI:58278"/>
        <dbReference type="EC" id="4.2.1.19"/>
    </reaction>
</comment>
<reference evidence="11" key="1">
    <citation type="journal article" date="2018" name="Genome Biol.">
        <title>SKESA: strategic k-mer extension for scrupulous assemblies.</title>
        <authorList>
            <person name="Souvorov A."/>
            <person name="Agarwala R."/>
            <person name="Lipman D.J."/>
        </authorList>
    </citation>
    <scope>NUCLEOTIDE SEQUENCE</scope>
    <source>
        <strain evidence="11">OLC2673_Aeromonas</strain>
    </source>
</reference>
<keyword evidence="5 10" id="KW-0378">Hydrolase</keyword>
<dbReference type="HAMAP" id="MF_01022">
    <property type="entry name" value="Bifunc_HisB"/>
    <property type="match status" value="1"/>
</dbReference>
<proteinExistence type="inferred from homology"/>
<evidence type="ECO:0000256" key="8">
    <source>
        <dbReference type="ARBA" id="ARBA00023239"/>
    </source>
</evidence>
<comment type="subcellular location">
    <subcellularLocation>
        <location evidence="10">Cytoplasm</location>
    </subcellularLocation>
</comment>
<dbReference type="AlphaFoldDB" id="A0AAD3YIP7"/>
<dbReference type="Pfam" id="PF00475">
    <property type="entry name" value="IGPD"/>
    <property type="match status" value="1"/>
</dbReference>
<evidence type="ECO:0000256" key="9">
    <source>
        <dbReference type="ARBA" id="ARBA00023268"/>
    </source>
</evidence>
<evidence type="ECO:0000313" key="12">
    <source>
        <dbReference type="Proteomes" id="UP000859505"/>
    </source>
</evidence>
<feature type="region of interest" description="Imidazoleglycerol-phosphate dehydratase" evidence="10">
    <location>
        <begin position="167"/>
        <end position="383"/>
    </location>
</feature>
<dbReference type="PANTHER" id="PTHR23133:SF2">
    <property type="entry name" value="IMIDAZOLEGLYCEROL-PHOSPHATE DEHYDRATASE"/>
    <property type="match status" value="1"/>
</dbReference>
<feature type="binding site" evidence="10">
    <location>
        <position position="130"/>
    </location>
    <ligand>
        <name>Mg(2+)</name>
        <dbReference type="ChEBI" id="CHEBI:18420"/>
    </ligand>
</feature>
<feature type="binding site" evidence="10">
    <location>
        <position position="95"/>
    </location>
    <ligand>
        <name>Zn(2+)</name>
        <dbReference type="ChEBI" id="CHEBI:29105"/>
    </ligand>
</feature>
<comment type="pathway">
    <text evidence="10">Amino-acid biosynthesis; L-histidine biosynthesis; L-histidine from 5-phospho-alpha-D-ribose 1-diphosphate: step 8/9.</text>
</comment>
<dbReference type="EC" id="3.1.3.15" evidence="10"/>
<keyword evidence="2 10" id="KW-0963">Cytoplasm</keyword>
<reference evidence="11" key="2">
    <citation type="submission" date="2020-01" db="EMBL/GenBank/DDBJ databases">
        <authorList>
            <consortium name="NCBI Pathogen Detection Project"/>
        </authorList>
    </citation>
    <scope>NUCLEOTIDE SEQUENCE</scope>
    <source>
        <strain evidence="11">OLC2673_Aeromonas</strain>
    </source>
</reference>
<dbReference type="GO" id="GO:0004401">
    <property type="term" value="F:histidinol-phosphatase activity"/>
    <property type="evidence" value="ECO:0007669"/>
    <property type="project" value="UniProtKB-UniRule"/>
</dbReference>
<evidence type="ECO:0000256" key="7">
    <source>
        <dbReference type="ARBA" id="ARBA00023102"/>
    </source>
</evidence>
<feature type="region of interest" description="Histidinol-phosphatase" evidence="10">
    <location>
        <begin position="1"/>
        <end position="166"/>
    </location>
</feature>
<dbReference type="SUPFAM" id="SSF56784">
    <property type="entry name" value="HAD-like"/>
    <property type="match status" value="1"/>
</dbReference>
<keyword evidence="6 10" id="KW-0460">Magnesium</keyword>
<dbReference type="CDD" id="cd07503">
    <property type="entry name" value="HAD_HisB-N"/>
    <property type="match status" value="1"/>
</dbReference>
<comment type="catalytic activity">
    <reaction evidence="10">
        <text>L-histidinol phosphate + H2O = L-histidinol + phosphate</text>
        <dbReference type="Rhea" id="RHEA:14465"/>
        <dbReference type="ChEBI" id="CHEBI:15377"/>
        <dbReference type="ChEBI" id="CHEBI:43474"/>
        <dbReference type="ChEBI" id="CHEBI:57699"/>
        <dbReference type="ChEBI" id="CHEBI:57980"/>
        <dbReference type="EC" id="3.1.3.15"/>
    </reaction>
</comment>
<feature type="active site" description="Proton donor" evidence="10">
    <location>
        <position position="11"/>
    </location>
</feature>
<dbReference type="FunFam" id="3.30.230.40:FF:000003">
    <property type="entry name" value="Imidazoleglycerol-phosphate dehydratase HisB"/>
    <property type="match status" value="1"/>
</dbReference>
<dbReference type="InterPro" id="IPR023214">
    <property type="entry name" value="HAD_sf"/>
</dbReference>
<keyword evidence="9 10" id="KW-0511">Multifunctional enzyme</keyword>
<protein>
    <recommendedName>
        <fullName evidence="10">Histidine biosynthesis bifunctional protein HisB</fullName>
    </recommendedName>
    <domain>
        <recommendedName>
            <fullName evidence="10">Histidinol-phosphatase</fullName>
            <ecNumber evidence="10">3.1.3.15</ecNumber>
        </recommendedName>
    </domain>
    <domain>
        <recommendedName>
            <fullName evidence="10">Imidazoleglycerol-phosphate dehydratase</fullName>
            <shortName evidence="10">IGPD</shortName>
            <ecNumber evidence="10">4.2.1.19</ecNumber>
        </recommendedName>
    </domain>
</protein>
<feature type="active site" description="Nucleophile" evidence="10">
    <location>
        <position position="9"/>
    </location>
</feature>
<dbReference type="PANTHER" id="PTHR23133">
    <property type="entry name" value="IMIDAZOLEGLYCEROL-PHOSPHATE DEHYDRATASE HIS7"/>
    <property type="match status" value="1"/>
</dbReference>
<dbReference type="NCBIfam" id="NF003937">
    <property type="entry name" value="PRK05446.1"/>
    <property type="match status" value="1"/>
</dbReference>
<name>A0AAD3YIP7_AERHY</name>
<evidence type="ECO:0000256" key="5">
    <source>
        <dbReference type="ARBA" id="ARBA00022801"/>
    </source>
</evidence>
<gene>
    <name evidence="10 11" type="primary">hisB</name>
    <name evidence="11" type="ORF">JAJ28_000217</name>
</gene>
<keyword evidence="10" id="KW-0862">Zinc</keyword>
<dbReference type="Pfam" id="PF13242">
    <property type="entry name" value="Hydrolase_like"/>
    <property type="match status" value="1"/>
</dbReference>
<dbReference type="Proteomes" id="UP000859505">
    <property type="component" value="Unassembled WGS sequence"/>
</dbReference>
<dbReference type="InterPro" id="IPR006543">
    <property type="entry name" value="Histidinol-phos"/>
</dbReference>
<dbReference type="NCBIfam" id="TIGR01662">
    <property type="entry name" value="HAD-SF-IIIA"/>
    <property type="match status" value="1"/>
</dbReference>
<sequence length="383" mass="42230">MKTPFLFIDRDGTLIEEPVTDKQVDSLAKLRFEPMVIPVLRELQAAGYVLVMVTNQDGLGTASLPLENFQPPHDLMMHLFESQGVNWEQVLICPHFPTDGCSCRKPHLGLVKEYLASGRIDFANSFVIGDRQTDLQLADNMGIRGIRYHPQDHDWLAIRDQLLSKGRVAEVERYTKETRIQVAVDLDKSGGNQIATGISFFDHMLDQIATHAGFRLKLKVSGDLHIDDHHTVEDVGLALGQALRQALGNKRGIGRFGFVLAMDEVQAVIDGRPRLVDGANDSAQAPSLTELDVATALDLSGRPYFVFDCPSGFGRDSVGEMATEMVPHFFRSLSDAMAITLQMKVGSGNTHHQVEALFKGFGRALRQAIRVEGSELPSSKGVL</sequence>
<dbReference type="GO" id="GO:0000105">
    <property type="term" value="P:L-histidine biosynthetic process"/>
    <property type="evidence" value="ECO:0007669"/>
    <property type="project" value="UniProtKB-UniRule"/>
</dbReference>
<dbReference type="Gene3D" id="3.30.230.40">
    <property type="entry name" value="Imidazole glycerol phosphate dehydratase, domain 1"/>
    <property type="match status" value="2"/>
</dbReference>
<dbReference type="InterPro" id="IPR020568">
    <property type="entry name" value="Ribosomal_Su5_D2-typ_SF"/>
</dbReference>
<dbReference type="NCBIfam" id="TIGR01656">
    <property type="entry name" value="Histidinol-ppas"/>
    <property type="match status" value="1"/>
</dbReference>
<feature type="binding site" evidence="10">
    <location>
        <position position="101"/>
    </location>
    <ligand>
        <name>Zn(2+)</name>
        <dbReference type="ChEBI" id="CHEBI:29105"/>
    </ligand>
</feature>
<dbReference type="NCBIfam" id="TIGR01261">
    <property type="entry name" value="hisB_Nterm"/>
    <property type="match status" value="1"/>
</dbReference>
<evidence type="ECO:0000256" key="6">
    <source>
        <dbReference type="ARBA" id="ARBA00022842"/>
    </source>
</evidence>
<dbReference type="GO" id="GO:0005737">
    <property type="term" value="C:cytoplasm"/>
    <property type="evidence" value="ECO:0007669"/>
    <property type="project" value="UniProtKB-SubCell"/>
</dbReference>
<dbReference type="InterPro" id="IPR038494">
    <property type="entry name" value="IGPD_sf"/>
</dbReference>
<feature type="binding site" evidence="10">
    <location>
        <position position="103"/>
    </location>
    <ligand>
        <name>Zn(2+)</name>
        <dbReference type="ChEBI" id="CHEBI:29105"/>
    </ligand>
</feature>
<comment type="caution">
    <text evidence="11">The sequence shown here is derived from an EMBL/GenBank/DDBJ whole genome shotgun (WGS) entry which is preliminary data.</text>
</comment>
<comment type="similarity">
    <text evidence="10">In the N-terminal section; belongs to the histidinol-phosphatase family.</text>
</comment>
<keyword evidence="7 10" id="KW-0368">Histidine biosynthesis</keyword>
<dbReference type="HAMAP" id="MF_00076">
    <property type="entry name" value="HisB"/>
    <property type="match status" value="1"/>
</dbReference>
<evidence type="ECO:0000256" key="2">
    <source>
        <dbReference type="ARBA" id="ARBA00022490"/>
    </source>
</evidence>
<dbReference type="EMBL" id="DACTUL010000001">
    <property type="protein sequence ID" value="HAT6342563.1"/>
    <property type="molecule type" value="Genomic_DNA"/>
</dbReference>
<evidence type="ECO:0000313" key="11">
    <source>
        <dbReference type="EMBL" id="HAT6342563.1"/>
    </source>
</evidence>
<comment type="cofactor">
    <cofactor evidence="10">
        <name>Mg(2+)</name>
        <dbReference type="ChEBI" id="CHEBI:18420"/>
    </cofactor>
</comment>
<feature type="binding site" evidence="10">
    <location>
        <position position="93"/>
    </location>
    <ligand>
        <name>Zn(2+)</name>
        <dbReference type="ChEBI" id="CHEBI:29105"/>
    </ligand>
</feature>
<dbReference type="GO" id="GO:0046872">
    <property type="term" value="F:metal ion binding"/>
    <property type="evidence" value="ECO:0007669"/>
    <property type="project" value="UniProtKB-KW"/>
</dbReference>
<dbReference type="InterPro" id="IPR020566">
    <property type="entry name" value="His_synth_bifunc_HisB"/>
</dbReference>
<feature type="binding site" evidence="10">
    <location>
        <position position="9"/>
    </location>
    <ligand>
        <name>Mg(2+)</name>
        <dbReference type="ChEBI" id="CHEBI:18420"/>
    </ligand>
</feature>
<dbReference type="SUPFAM" id="SSF54211">
    <property type="entry name" value="Ribosomal protein S5 domain 2-like"/>
    <property type="match status" value="2"/>
</dbReference>
<dbReference type="CDD" id="cd07914">
    <property type="entry name" value="IGPD"/>
    <property type="match status" value="1"/>
</dbReference>
<comment type="cofactor">
    <cofactor evidence="10">
        <name>Zn(2+)</name>
        <dbReference type="ChEBI" id="CHEBI:29105"/>
    </cofactor>
</comment>